<dbReference type="Gene3D" id="3.40.190.10">
    <property type="entry name" value="Periplasmic binding protein-like II"/>
    <property type="match status" value="2"/>
</dbReference>
<keyword evidence="3" id="KW-1185">Reference proteome</keyword>
<proteinExistence type="predicted"/>
<dbReference type="Proteomes" id="UP001500218">
    <property type="component" value="Unassembled WGS sequence"/>
</dbReference>
<dbReference type="InterPro" id="IPR006059">
    <property type="entry name" value="SBP"/>
</dbReference>
<gene>
    <name evidence="2" type="ORF">GCM10009682_30380</name>
</gene>
<accession>A0ABP4YDQ5</accession>
<dbReference type="RefSeq" id="WP_344131396.1">
    <property type="nucleotide sequence ID" value="NZ_BAAALT010000083.1"/>
</dbReference>
<feature type="signal peptide" evidence="1">
    <location>
        <begin position="1"/>
        <end position="29"/>
    </location>
</feature>
<dbReference type="Pfam" id="PF01547">
    <property type="entry name" value="SBP_bac_1"/>
    <property type="match status" value="1"/>
</dbReference>
<dbReference type="SUPFAM" id="SSF53850">
    <property type="entry name" value="Periplasmic binding protein-like II"/>
    <property type="match status" value="1"/>
</dbReference>
<reference evidence="3" key="1">
    <citation type="journal article" date="2019" name="Int. J. Syst. Evol. Microbiol.">
        <title>The Global Catalogue of Microorganisms (GCM) 10K type strain sequencing project: providing services to taxonomists for standard genome sequencing and annotation.</title>
        <authorList>
            <consortium name="The Broad Institute Genomics Platform"/>
            <consortium name="The Broad Institute Genome Sequencing Center for Infectious Disease"/>
            <person name="Wu L."/>
            <person name="Ma J."/>
        </authorList>
    </citation>
    <scope>NUCLEOTIDE SEQUENCE [LARGE SCALE GENOMIC DNA]</scope>
    <source>
        <strain evidence="3">JCM 13250</strain>
    </source>
</reference>
<evidence type="ECO:0000256" key="1">
    <source>
        <dbReference type="SAM" id="SignalP"/>
    </source>
</evidence>
<comment type="caution">
    <text evidence="2">The sequence shown here is derived from an EMBL/GenBank/DDBJ whole genome shotgun (WGS) entry which is preliminary data.</text>
</comment>
<protein>
    <submittedName>
        <fullName evidence="2">Extracellular solute-binding protein</fullName>
    </submittedName>
</protein>
<sequence>MRHRSGITRAVLSVATCAALVLNSACGTAGPMRGGMQVWALQDPANEPIIRRGIEQFNVESGTRAALTTYANDAYKQKLQVSMGSPNAPDVFFNWGGGNLAQFVKANQVRDLTSALALRPEVTERFLPSVLDVGKINGHQYGIPMNGIQPVVLFYNKKVFAAAGAEPPKTIEDLYTLVDLFKSRGVTPVALAGSQGWTELMWLEYLLDRVGGAEKFAAIATGKAGAWRDPSVLQALAMCQDLAGRGTFGRNFASVNYDNTGASKLFATGKAAMHLMGSWEYGSQAANNPGFLERGELGWVAFPTVPGGQGDPRAVVGNPSNYFSVRSDSPNADAATRFVVETLASDAYVADLITAGQVPAVRGVEKKLAGTNNAEFATFTYQLAVKAPTFTQSWDQALSPSAGAELNSNLQKLFLGDISPADFVAAMEKAA</sequence>
<dbReference type="PANTHER" id="PTHR43649:SF14">
    <property type="entry name" value="BLR3389 PROTEIN"/>
    <property type="match status" value="1"/>
</dbReference>
<dbReference type="InterPro" id="IPR050490">
    <property type="entry name" value="Bact_solute-bd_prot1"/>
</dbReference>
<dbReference type="PANTHER" id="PTHR43649">
    <property type="entry name" value="ARABINOSE-BINDING PROTEIN-RELATED"/>
    <property type="match status" value="1"/>
</dbReference>
<dbReference type="EMBL" id="BAAALT010000083">
    <property type="protein sequence ID" value="GAA1806370.1"/>
    <property type="molecule type" value="Genomic_DNA"/>
</dbReference>
<organism evidence="2 3">
    <name type="scientific">Luedemannella flava</name>
    <dbReference type="NCBI Taxonomy" id="349316"/>
    <lineage>
        <taxon>Bacteria</taxon>
        <taxon>Bacillati</taxon>
        <taxon>Actinomycetota</taxon>
        <taxon>Actinomycetes</taxon>
        <taxon>Micromonosporales</taxon>
        <taxon>Micromonosporaceae</taxon>
        <taxon>Luedemannella</taxon>
    </lineage>
</organism>
<evidence type="ECO:0000313" key="2">
    <source>
        <dbReference type="EMBL" id="GAA1806370.1"/>
    </source>
</evidence>
<keyword evidence="1" id="KW-0732">Signal</keyword>
<name>A0ABP4YDQ5_9ACTN</name>
<feature type="chain" id="PRO_5045988222" evidence="1">
    <location>
        <begin position="30"/>
        <end position="431"/>
    </location>
</feature>
<evidence type="ECO:0000313" key="3">
    <source>
        <dbReference type="Proteomes" id="UP001500218"/>
    </source>
</evidence>